<dbReference type="Proteomes" id="UP000199455">
    <property type="component" value="Unassembled WGS sequence"/>
</dbReference>
<reference evidence="2" key="1">
    <citation type="submission" date="2016-10" db="EMBL/GenBank/DDBJ databases">
        <authorList>
            <person name="Varghese N."/>
            <person name="Submissions S."/>
        </authorList>
    </citation>
    <scope>NUCLEOTIDE SEQUENCE [LARGE SCALE GENOMIC DNA]</scope>
    <source>
        <strain evidence="2">DSM 18609</strain>
    </source>
</reference>
<evidence type="ECO:0000313" key="1">
    <source>
        <dbReference type="EMBL" id="SDD55824.1"/>
    </source>
</evidence>
<evidence type="ECO:0000313" key="2">
    <source>
        <dbReference type="Proteomes" id="UP000199455"/>
    </source>
</evidence>
<name>A0A1G6VQM3_9SPHI</name>
<accession>A0A1G6VQM3</accession>
<protein>
    <submittedName>
        <fullName evidence="1">Uncharacterized protein</fullName>
    </submittedName>
</protein>
<sequence length="40" mass="4651">MKIVLKWQKKSEVGSQESEDIAQSVNLKYQELILVVAVYR</sequence>
<proteinExistence type="predicted"/>
<keyword evidence="2" id="KW-1185">Reference proteome</keyword>
<gene>
    <name evidence="1" type="ORF">SAMN04488024_106220</name>
</gene>
<dbReference type="STRING" id="390242.SAMN04488024_106220"/>
<dbReference type="AlphaFoldDB" id="A0A1G6VQM3"/>
<organism evidence="1 2">
    <name type="scientific">Pedobacter soli</name>
    <dbReference type="NCBI Taxonomy" id="390242"/>
    <lineage>
        <taxon>Bacteria</taxon>
        <taxon>Pseudomonadati</taxon>
        <taxon>Bacteroidota</taxon>
        <taxon>Sphingobacteriia</taxon>
        <taxon>Sphingobacteriales</taxon>
        <taxon>Sphingobacteriaceae</taxon>
        <taxon>Pedobacter</taxon>
    </lineage>
</organism>
<dbReference type="EMBL" id="FMZH01000006">
    <property type="protein sequence ID" value="SDD55824.1"/>
    <property type="molecule type" value="Genomic_DNA"/>
</dbReference>